<protein>
    <submittedName>
        <fullName evidence="2">Uncharacterized protein</fullName>
    </submittedName>
</protein>
<comment type="caution">
    <text evidence="2">The sequence shown here is derived from an EMBL/GenBank/DDBJ whole genome shotgun (WGS) entry which is preliminary data.</text>
</comment>
<gene>
    <name evidence="2" type="ORF">RDI58_022530</name>
</gene>
<sequence>MYASLDGVGRPNAFPSPTGRHWNHPKRKAQELDDASLFELAKQLDLQELYGGDLNNGAVADFTVDLNYLDAAAKDFHSSINNVMPSLEVVPPRKSLSNDVMPLLEVVPPRKSRSRPLQPGAPTFEPQETTYRAKSTFVSEM</sequence>
<feature type="region of interest" description="Disordered" evidence="1">
    <location>
        <begin position="1"/>
        <end position="29"/>
    </location>
</feature>
<evidence type="ECO:0000313" key="3">
    <source>
        <dbReference type="Proteomes" id="UP001371456"/>
    </source>
</evidence>
<feature type="region of interest" description="Disordered" evidence="1">
    <location>
        <begin position="108"/>
        <end position="141"/>
    </location>
</feature>
<dbReference type="AlphaFoldDB" id="A0AAN8T7X8"/>
<evidence type="ECO:0000256" key="1">
    <source>
        <dbReference type="SAM" id="MobiDB-lite"/>
    </source>
</evidence>
<evidence type="ECO:0000313" key="2">
    <source>
        <dbReference type="EMBL" id="KAK6780346.1"/>
    </source>
</evidence>
<dbReference type="EMBL" id="JBANQN010000009">
    <property type="protein sequence ID" value="KAK6780346.1"/>
    <property type="molecule type" value="Genomic_DNA"/>
</dbReference>
<name>A0AAN8T7X8_SOLBU</name>
<feature type="compositionally biased region" description="Polar residues" evidence="1">
    <location>
        <begin position="126"/>
        <end position="141"/>
    </location>
</feature>
<keyword evidence="3" id="KW-1185">Reference proteome</keyword>
<dbReference type="Proteomes" id="UP001371456">
    <property type="component" value="Unassembled WGS sequence"/>
</dbReference>
<accession>A0AAN8T7X8</accession>
<proteinExistence type="predicted"/>
<reference evidence="2 3" key="1">
    <citation type="submission" date="2024-02" db="EMBL/GenBank/DDBJ databases">
        <title>de novo genome assembly of Solanum bulbocastanum strain 11H21.</title>
        <authorList>
            <person name="Hosaka A.J."/>
        </authorList>
    </citation>
    <scope>NUCLEOTIDE SEQUENCE [LARGE SCALE GENOMIC DNA]</scope>
    <source>
        <tissue evidence="2">Young leaves</tissue>
    </source>
</reference>
<organism evidence="2 3">
    <name type="scientific">Solanum bulbocastanum</name>
    <name type="common">Wild potato</name>
    <dbReference type="NCBI Taxonomy" id="147425"/>
    <lineage>
        <taxon>Eukaryota</taxon>
        <taxon>Viridiplantae</taxon>
        <taxon>Streptophyta</taxon>
        <taxon>Embryophyta</taxon>
        <taxon>Tracheophyta</taxon>
        <taxon>Spermatophyta</taxon>
        <taxon>Magnoliopsida</taxon>
        <taxon>eudicotyledons</taxon>
        <taxon>Gunneridae</taxon>
        <taxon>Pentapetalae</taxon>
        <taxon>asterids</taxon>
        <taxon>lamiids</taxon>
        <taxon>Solanales</taxon>
        <taxon>Solanaceae</taxon>
        <taxon>Solanoideae</taxon>
        <taxon>Solaneae</taxon>
        <taxon>Solanum</taxon>
    </lineage>
</organism>